<evidence type="ECO:0000256" key="3">
    <source>
        <dbReference type="ARBA" id="ARBA00023015"/>
    </source>
</evidence>
<dbReference type="Pfam" id="PF00486">
    <property type="entry name" value="Trans_reg_C"/>
    <property type="match status" value="1"/>
</dbReference>
<dbReference type="SMART" id="SM00862">
    <property type="entry name" value="Trans_reg_C"/>
    <property type="match status" value="1"/>
</dbReference>
<comment type="similarity">
    <text evidence="1">Belongs to the AfsR/DnrI/RedD regulatory family.</text>
</comment>
<dbReference type="InterPro" id="IPR051677">
    <property type="entry name" value="AfsR-DnrI-RedD_regulator"/>
</dbReference>
<feature type="domain" description="OmpR/PhoB-type" evidence="7">
    <location>
        <begin position="1"/>
        <end position="91"/>
    </location>
</feature>
<dbReference type="GO" id="GO:0000160">
    <property type="term" value="P:phosphorelay signal transduction system"/>
    <property type="evidence" value="ECO:0007669"/>
    <property type="project" value="UniProtKB-KW"/>
</dbReference>
<protein>
    <submittedName>
        <fullName evidence="8">AfsR family transcriptional regulator</fullName>
    </submittedName>
</protein>
<dbReference type="GO" id="GO:0006355">
    <property type="term" value="P:regulation of DNA-templated transcription"/>
    <property type="evidence" value="ECO:0007669"/>
    <property type="project" value="InterPro"/>
</dbReference>
<keyword evidence="3" id="KW-0805">Transcription regulation</keyword>
<dbReference type="PRINTS" id="PR00364">
    <property type="entry name" value="DISEASERSIST"/>
</dbReference>
<name>A0A7W3T2B8_9ACTN</name>
<dbReference type="PANTHER" id="PTHR35807">
    <property type="entry name" value="TRANSCRIPTIONAL REGULATOR REDD-RELATED"/>
    <property type="match status" value="1"/>
</dbReference>
<keyword evidence="4 6" id="KW-0238">DNA-binding</keyword>
<dbReference type="Gene3D" id="1.25.40.10">
    <property type="entry name" value="Tetratricopeptide repeat domain"/>
    <property type="match status" value="1"/>
</dbReference>
<evidence type="ECO:0000256" key="1">
    <source>
        <dbReference type="ARBA" id="ARBA00005820"/>
    </source>
</evidence>
<evidence type="ECO:0000256" key="6">
    <source>
        <dbReference type="PROSITE-ProRule" id="PRU01091"/>
    </source>
</evidence>
<dbReference type="Gene3D" id="1.10.10.10">
    <property type="entry name" value="Winged helix-like DNA-binding domain superfamily/Winged helix DNA-binding domain"/>
    <property type="match status" value="1"/>
</dbReference>
<sequence length="589" mass="63713">MRLSMLGPLAAEYDGRPLALGPLKQRLVLATLLFRPGGAVSVDALAEAVWNDRPPRTARKNLQVYVSALRRVLAPAGERLVQAPGGYMLRIAESELDVSRLSALARAGRRAANDGDFRRAAELLGQARKLWNGPALPELASSEVIREEAERLAFRHLTLCEDWAESALEAGQVNEVVEVTAELVERHPLRERLRAAQMNALHRTGRHSEALAAYDDLRQRLSHELGLSPSAALETLYESLLLAHEPEPRTVRSHVGIPSRPRVVLPVALRDFTGRVADVARLRENVVAGTTGVVVGPAGVGKTALAVHAAHGLAEEYPEGRLLVRLRQTDGAPRDPALIVAELLAYAGLTTDRPAGLGDPDLEAALWRGWLADRRVLLILDDAPDEASVRPLLPDIGPSTAIVTARTQLGGIASAHRVPLDHFTATEALDLLALVIGHRRVNGERPAAQRIVAACGLLPFAVRAAAQKLAVLRHLSLEEYADRLAAPGAVLDELTVGDLDVRGRAADAWRDLNDRHRLLLTALCVLPLGSTFRMEQAAEALKCAPQETRRALEAMIEAGALGLPEAADRSRTAGYTLPYLLHRYAREAG</sequence>
<dbReference type="SUPFAM" id="SSF52540">
    <property type="entry name" value="P-loop containing nucleoside triphosphate hydrolases"/>
    <property type="match status" value="1"/>
</dbReference>
<dbReference type="InterPro" id="IPR011990">
    <property type="entry name" value="TPR-like_helical_dom_sf"/>
</dbReference>
<dbReference type="InterPro" id="IPR036388">
    <property type="entry name" value="WH-like_DNA-bd_sf"/>
</dbReference>
<dbReference type="Pfam" id="PF03704">
    <property type="entry name" value="BTAD"/>
    <property type="match status" value="1"/>
</dbReference>
<dbReference type="InterPro" id="IPR005158">
    <property type="entry name" value="BTAD"/>
</dbReference>
<dbReference type="CDD" id="cd15831">
    <property type="entry name" value="BTAD"/>
    <property type="match status" value="1"/>
</dbReference>
<evidence type="ECO:0000259" key="7">
    <source>
        <dbReference type="PROSITE" id="PS51755"/>
    </source>
</evidence>
<dbReference type="InterPro" id="IPR016032">
    <property type="entry name" value="Sig_transdc_resp-reg_C-effctor"/>
</dbReference>
<feature type="DNA-binding region" description="OmpR/PhoB-type" evidence="6">
    <location>
        <begin position="1"/>
        <end position="91"/>
    </location>
</feature>
<dbReference type="Gene3D" id="3.40.50.300">
    <property type="entry name" value="P-loop containing nucleotide triphosphate hydrolases"/>
    <property type="match status" value="1"/>
</dbReference>
<dbReference type="GO" id="GO:0003677">
    <property type="term" value="F:DNA binding"/>
    <property type="evidence" value="ECO:0007669"/>
    <property type="project" value="UniProtKB-UniRule"/>
</dbReference>
<dbReference type="SMART" id="SM01043">
    <property type="entry name" value="BTAD"/>
    <property type="match status" value="1"/>
</dbReference>
<dbReference type="SUPFAM" id="SSF46894">
    <property type="entry name" value="C-terminal effector domain of the bipartite response regulators"/>
    <property type="match status" value="1"/>
</dbReference>
<evidence type="ECO:0000256" key="2">
    <source>
        <dbReference type="ARBA" id="ARBA00023012"/>
    </source>
</evidence>
<keyword evidence="2" id="KW-0902">Two-component regulatory system</keyword>
<proteinExistence type="inferred from homology"/>
<keyword evidence="5" id="KW-0804">Transcription</keyword>
<comment type="caution">
    <text evidence="8">The sequence shown here is derived from an EMBL/GenBank/DDBJ whole genome shotgun (WGS) entry which is preliminary data.</text>
</comment>
<dbReference type="SUPFAM" id="SSF48452">
    <property type="entry name" value="TPR-like"/>
    <property type="match status" value="1"/>
</dbReference>
<dbReference type="Proteomes" id="UP000530234">
    <property type="component" value="Unassembled WGS sequence"/>
</dbReference>
<gene>
    <name evidence="8" type="ORF">FOE67_09000</name>
</gene>
<evidence type="ECO:0000256" key="5">
    <source>
        <dbReference type="ARBA" id="ARBA00023163"/>
    </source>
</evidence>
<dbReference type="PANTHER" id="PTHR35807:SF1">
    <property type="entry name" value="TRANSCRIPTIONAL REGULATOR REDD"/>
    <property type="match status" value="1"/>
</dbReference>
<dbReference type="AlphaFoldDB" id="A0A7W3T2B8"/>
<evidence type="ECO:0000256" key="4">
    <source>
        <dbReference type="ARBA" id="ARBA00023125"/>
    </source>
</evidence>
<evidence type="ECO:0000313" key="9">
    <source>
        <dbReference type="Proteomes" id="UP000530234"/>
    </source>
</evidence>
<evidence type="ECO:0000313" key="8">
    <source>
        <dbReference type="EMBL" id="MBB0229647.1"/>
    </source>
</evidence>
<keyword evidence="9" id="KW-1185">Reference proteome</keyword>
<dbReference type="InterPro" id="IPR027417">
    <property type="entry name" value="P-loop_NTPase"/>
</dbReference>
<dbReference type="PROSITE" id="PS51755">
    <property type="entry name" value="OMPR_PHOB"/>
    <property type="match status" value="1"/>
</dbReference>
<dbReference type="InterPro" id="IPR001867">
    <property type="entry name" value="OmpR/PhoB-type_DNA-bd"/>
</dbReference>
<accession>A0A7W3T2B8</accession>
<dbReference type="EMBL" id="VKHS01000149">
    <property type="protein sequence ID" value="MBB0229647.1"/>
    <property type="molecule type" value="Genomic_DNA"/>
</dbReference>
<organism evidence="8 9">
    <name type="scientific">Streptomyces calidiresistens</name>
    <dbReference type="NCBI Taxonomy" id="1485586"/>
    <lineage>
        <taxon>Bacteria</taxon>
        <taxon>Bacillati</taxon>
        <taxon>Actinomycetota</taxon>
        <taxon>Actinomycetes</taxon>
        <taxon>Kitasatosporales</taxon>
        <taxon>Streptomycetaceae</taxon>
        <taxon>Streptomyces</taxon>
    </lineage>
</organism>
<dbReference type="GO" id="GO:0043531">
    <property type="term" value="F:ADP binding"/>
    <property type="evidence" value="ECO:0007669"/>
    <property type="project" value="InterPro"/>
</dbReference>
<reference evidence="9" key="1">
    <citation type="submission" date="2019-10" db="EMBL/GenBank/DDBJ databases">
        <title>Streptomyces sp. nov., a novel actinobacterium isolated from alkaline environment.</title>
        <authorList>
            <person name="Golinska P."/>
        </authorList>
    </citation>
    <scope>NUCLEOTIDE SEQUENCE [LARGE SCALE GENOMIC DNA]</scope>
    <source>
        <strain evidence="9">DSM 42108</strain>
    </source>
</reference>